<organism evidence="13 14">
    <name type="scientific">Xanthomonas hortorum pv. carotae</name>
    <dbReference type="NCBI Taxonomy" id="487904"/>
    <lineage>
        <taxon>Bacteria</taxon>
        <taxon>Pseudomonadati</taxon>
        <taxon>Pseudomonadota</taxon>
        <taxon>Gammaproteobacteria</taxon>
        <taxon>Lysobacterales</taxon>
        <taxon>Lysobacteraceae</taxon>
        <taxon>Xanthomonas</taxon>
    </lineage>
</organism>
<dbReference type="EMBL" id="CAJDKC010000003">
    <property type="protein sequence ID" value="CAD0329667.1"/>
    <property type="molecule type" value="Genomic_DNA"/>
</dbReference>
<dbReference type="GO" id="GO:0005886">
    <property type="term" value="C:plasma membrane"/>
    <property type="evidence" value="ECO:0007669"/>
    <property type="project" value="UniProtKB-SubCell"/>
</dbReference>
<proteinExistence type="inferred from homology"/>
<dbReference type="SUPFAM" id="SSF52540">
    <property type="entry name" value="P-loop containing nucleoside triphosphate hydrolases"/>
    <property type="match status" value="1"/>
</dbReference>
<comment type="subcellular location">
    <subcellularLocation>
        <location evidence="10">Cell membrane</location>
        <topology evidence="10">Peripheral membrane protein</topology>
        <orientation evidence="10">Cytoplasmic side</orientation>
    </subcellularLocation>
    <subcellularLocation>
        <location evidence="10">Cytoplasm</location>
    </subcellularLocation>
</comment>
<dbReference type="NCBIfam" id="TIGR00064">
    <property type="entry name" value="ftsY"/>
    <property type="match status" value="1"/>
</dbReference>
<keyword evidence="7 10" id="KW-0675">Receptor</keyword>
<comment type="caution">
    <text evidence="13">The sequence shown here is derived from an EMBL/GenBank/DDBJ whole genome shotgun (WGS) entry which is preliminary data.</text>
</comment>
<feature type="compositionally biased region" description="Low complexity" evidence="11">
    <location>
        <begin position="169"/>
        <end position="197"/>
    </location>
</feature>
<feature type="domain" description="SRP54-type proteins GTP-binding" evidence="12">
    <location>
        <begin position="537"/>
        <end position="550"/>
    </location>
</feature>
<dbReference type="SMART" id="SM00382">
    <property type="entry name" value="AAA"/>
    <property type="match status" value="1"/>
</dbReference>
<dbReference type="GO" id="GO:0005047">
    <property type="term" value="F:signal recognition particle binding"/>
    <property type="evidence" value="ECO:0007669"/>
    <property type="project" value="TreeGrafter"/>
</dbReference>
<keyword evidence="1 10" id="KW-1003">Cell membrane</keyword>
<dbReference type="InterPro" id="IPR003593">
    <property type="entry name" value="AAA+_ATPase"/>
</dbReference>
<keyword evidence="3 10" id="KW-0547">Nucleotide-binding</keyword>
<dbReference type="Proteomes" id="UP000587508">
    <property type="component" value="Unassembled WGS sequence"/>
</dbReference>
<evidence type="ECO:0000256" key="4">
    <source>
        <dbReference type="ARBA" id="ARBA00022801"/>
    </source>
</evidence>
<evidence type="ECO:0000256" key="10">
    <source>
        <dbReference type="HAMAP-Rule" id="MF_00920"/>
    </source>
</evidence>
<dbReference type="InterPro" id="IPR042101">
    <property type="entry name" value="SRP54_N_sf"/>
</dbReference>
<evidence type="ECO:0000256" key="3">
    <source>
        <dbReference type="ARBA" id="ARBA00022741"/>
    </source>
</evidence>
<dbReference type="Gene3D" id="1.20.120.140">
    <property type="entry name" value="Signal recognition particle SRP54, nucleotide-binding domain"/>
    <property type="match status" value="1"/>
</dbReference>
<dbReference type="GO" id="GO:0006614">
    <property type="term" value="P:SRP-dependent cotranslational protein targeting to membrane"/>
    <property type="evidence" value="ECO:0007669"/>
    <property type="project" value="InterPro"/>
</dbReference>
<dbReference type="FunFam" id="3.40.50.300:FF:000053">
    <property type="entry name" value="Signal recognition particle receptor FtsY"/>
    <property type="match status" value="1"/>
</dbReference>
<dbReference type="EC" id="3.6.5.4" evidence="10"/>
<dbReference type="GO" id="GO:0005525">
    <property type="term" value="F:GTP binding"/>
    <property type="evidence" value="ECO:0007669"/>
    <property type="project" value="UniProtKB-UniRule"/>
</dbReference>
<name>A0A6V7D810_9XANT</name>
<feature type="binding site" evidence="10">
    <location>
        <begin position="452"/>
        <end position="456"/>
    </location>
    <ligand>
        <name>GTP</name>
        <dbReference type="ChEBI" id="CHEBI:37565"/>
    </ligand>
</feature>
<evidence type="ECO:0000256" key="7">
    <source>
        <dbReference type="ARBA" id="ARBA00023170"/>
    </source>
</evidence>
<evidence type="ECO:0000259" key="12">
    <source>
        <dbReference type="PROSITE" id="PS00300"/>
    </source>
</evidence>
<sequence>MVEFRVSPTALPMASFFRRNKPTTPDSARTSRYSLEELAAAFPTAPSAATPVSPVEAMPAAAPSGTPAAVPVAVPVATPAPAQAEPATPTPAAAPAEQLAQDIAARTGQAQSIAAVPTAPAPPATPAPSALQALPDPKPPVTPTAPTPVVVAPVVAQPHTAPVLPAAVPAQPATPATPSQTAASAPAPAAPSTTAAPAAPPAATPAVVAPPAAAPTSAAPAVAVTPTVATPVVTPPVVVNTPLPSTQDNDSIVGQRDALPAAPAGKPGWRDRLRNSTFARSFGGLFSRNPKLDDDLLDEIETALITADVGIGATTALVEGLRKRMKSREFVDAQAMFKALRADLIALLQPVSKPLVIDRSVKPFVILTVGVNGVGKTTTIGKLAKRFKDDGNSLMLAAGDTFRAAAVAQLQAWGDRNGVAVIAQGQNADAASVAFDALQAAKARGTEVLIADTAGRLHTQTGLMNELGKIRRVLGKIDAAAPHEVLMVIDGTTGQNAISQLRQFHAAVGVTGLVVTKLDGTAKGGVVFALAREFNIPIRFAGIGERPEDLRVFDPVAFVDALLPEALGS</sequence>
<comment type="catalytic activity">
    <reaction evidence="8 10">
        <text>GTP + H2O = GDP + phosphate + H(+)</text>
        <dbReference type="Rhea" id="RHEA:19669"/>
        <dbReference type="ChEBI" id="CHEBI:15377"/>
        <dbReference type="ChEBI" id="CHEBI:15378"/>
        <dbReference type="ChEBI" id="CHEBI:37565"/>
        <dbReference type="ChEBI" id="CHEBI:43474"/>
        <dbReference type="ChEBI" id="CHEBI:58189"/>
        <dbReference type="EC" id="3.6.5.4"/>
    </reaction>
</comment>
<keyword evidence="2 10" id="KW-0963">Cytoplasm</keyword>
<accession>A0A6V7D810</accession>
<keyword evidence="6 10" id="KW-0472">Membrane</keyword>
<dbReference type="Pfam" id="PF02881">
    <property type="entry name" value="SRP54_N"/>
    <property type="match status" value="1"/>
</dbReference>
<comment type="similarity">
    <text evidence="10">Belongs to the GTP-binding SRP family. FtsY subfamily.</text>
</comment>
<keyword evidence="5 10" id="KW-0342">GTP-binding</keyword>
<dbReference type="HAMAP" id="MF_00920">
    <property type="entry name" value="FtsY"/>
    <property type="match status" value="1"/>
</dbReference>
<feature type="binding site" evidence="10">
    <location>
        <begin position="370"/>
        <end position="377"/>
    </location>
    <ligand>
        <name>GTP</name>
        <dbReference type="ChEBI" id="CHEBI:37565"/>
    </ligand>
</feature>
<evidence type="ECO:0000256" key="6">
    <source>
        <dbReference type="ARBA" id="ARBA00023136"/>
    </source>
</evidence>
<evidence type="ECO:0000313" key="13">
    <source>
        <dbReference type="EMBL" id="CAD0329676.1"/>
    </source>
</evidence>
<dbReference type="InterPro" id="IPR027417">
    <property type="entry name" value="P-loop_NTPase"/>
</dbReference>
<gene>
    <name evidence="13" type="primary">ftsY_1</name>
    <name evidence="10" type="synonym">ftsY</name>
    <name evidence="13" type="ORF">CFBP7900_18550</name>
</gene>
<dbReference type="Gene3D" id="3.40.50.300">
    <property type="entry name" value="P-loop containing nucleotide triphosphate hydrolases"/>
    <property type="match status" value="1"/>
</dbReference>
<evidence type="ECO:0000313" key="14">
    <source>
        <dbReference type="Proteomes" id="UP000587508"/>
    </source>
</evidence>
<dbReference type="SMART" id="SM00962">
    <property type="entry name" value="SRP54"/>
    <property type="match status" value="1"/>
</dbReference>
<evidence type="ECO:0000256" key="11">
    <source>
        <dbReference type="SAM" id="MobiDB-lite"/>
    </source>
</evidence>
<dbReference type="SMART" id="SM00963">
    <property type="entry name" value="SRP54_N"/>
    <property type="match status" value="1"/>
</dbReference>
<comment type="function">
    <text evidence="9 10">Involved in targeting and insertion of nascent membrane proteins into the cytoplasmic membrane. Acts as a receptor for the complex formed by the signal recognition particle (SRP) and the ribosome-nascent chain (RNC). Interaction with SRP-RNC leads to the transfer of the RNC complex to the Sec translocase for insertion into the membrane, the hydrolysis of GTP by both Ffh and FtsY, and the dissociation of the SRP-FtsY complex into the individual components.</text>
</comment>
<dbReference type="CDD" id="cd17874">
    <property type="entry name" value="FtsY"/>
    <property type="match status" value="1"/>
</dbReference>
<evidence type="ECO:0000256" key="1">
    <source>
        <dbReference type="ARBA" id="ARBA00022475"/>
    </source>
</evidence>
<dbReference type="InterPro" id="IPR013822">
    <property type="entry name" value="Signal_recog_particl_SRP54_hlx"/>
</dbReference>
<dbReference type="PROSITE" id="PS00300">
    <property type="entry name" value="SRP54"/>
    <property type="match status" value="1"/>
</dbReference>
<evidence type="ECO:0000256" key="8">
    <source>
        <dbReference type="ARBA" id="ARBA00048027"/>
    </source>
</evidence>
<feature type="region of interest" description="Disordered" evidence="11">
    <location>
        <begin position="169"/>
        <end position="208"/>
    </location>
</feature>
<dbReference type="Pfam" id="PF00448">
    <property type="entry name" value="SRP54"/>
    <property type="match status" value="1"/>
</dbReference>
<dbReference type="PANTHER" id="PTHR43134:SF1">
    <property type="entry name" value="SIGNAL RECOGNITION PARTICLE RECEPTOR SUBUNIT ALPHA"/>
    <property type="match status" value="1"/>
</dbReference>
<dbReference type="FunFam" id="1.20.120.140:FF:000002">
    <property type="entry name" value="Signal recognition particle receptor FtsY"/>
    <property type="match status" value="1"/>
</dbReference>
<reference evidence="13 14" key="1">
    <citation type="submission" date="2020-07" db="EMBL/GenBank/DDBJ databases">
        <authorList>
            <person name="Pothier F. J."/>
        </authorList>
    </citation>
    <scope>NUCLEOTIDE SEQUENCE [LARGE SCALE GENOMIC DNA]</scope>
    <source>
        <strain evidence="13 14">CFBP 7900</strain>
    </source>
</reference>
<dbReference type="GO" id="GO:0005737">
    <property type="term" value="C:cytoplasm"/>
    <property type="evidence" value="ECO:0007669"/>
    <property type="project" value="UniProtKB-SubCell"/>
</dbReference>
<dbReference type="InterPro" id="IPR004390">
    <property type="entry name" value="SR_rcpt_FtsY"/>
</dbReference>
<comment type="subunit">
    <text evidence="10">Part of the signal recognition particle protein translocation system, which is composed of SRP and FtsY. SRP is a ribonucleoprotein composed of Ffh and a 4.5S RNA molecule.</text>
</comment>
<dbReference type="EMBL" id="CAJDKC010000003">
    <property type="protein sequence ID" value="CAD0329676.1"/>
    <property type="molecule type" value="Genomic_DNA"/>
</dbReference>
<evidence type="ECO:0000256" key="2">
    <source>
        <dbReference type="ARBA" id="ARBA00022490"/>
    </source>
</evidence>
<keyword evidence="4 10" id="KW-0378">Hydrolase</keyword>
<evidence type="ECO:0000256" key="5">
    <source>
        <dbReference type="ARBA" id="ARBA00023134"/>
    </source>
</evidence>
<dbReference type="InterPro" id="IPR000897">
    <property type="entry name" value="SRP54_GTPase_dom"/>
</dbReference>
<dbReference type="GO" id="GO:0003924">
    <property type="term" value="F:GTPase activity"/>
    <property type="evidence" value="ECO:0007669"/>
    <property type="project" value="UniProtKB-UniRule"/>
</dbReference>
<dbReference type="AlphaFoldDB" id="A0A6V7D810"/>
<protein>
    <recommendedName>
        <fullName evidence="10">Signal recognition particle receptor FtsY</fullName>
        <shortName evidence="10">SRP receptor</shortName>
        <ecNumber evidence="10">3.6.5.4</ecNumber>
    </recommendedName>
</protein>
<feature type="region of interest" description="Disordered" evidence="11">
    <location>
        <begin position="106"/>
        <end position="145"/>
    </location>
</feature>
<feature type="binding site" evidence="10">
    <location>
        <begin position="516"/>
        <end position="519"/>
    </location>
    <ligand>
        <name>GTP</name>
        <dbReference type="ChEBI" id="CHEBI:37565"/>
    </ligand>
</feature>
<dbReference type="PANTHER" id="PTHR43134">
    <property type="entry name" value="SIGNAL RECOGNITION PARTICLE RECEPTOR SUBUNIT ALPHA"/>
    <property type="match status" value="1"/>
</dbReference>
<evidence type="ECO:0000256" key="9">
    <source>
        <dbReference type="ARBA" id="ARBA00053570"/>
    </source>
</evidence>
<feature type="compositionally biased region" description="Pro residues" evidence="11">
    <location>
        <begin position="136"/>
        <end position="145"/>
    </location>
</feature>